<keyword evidence="21" id="KW-1185">Reference proteome</keyword>
<dbReference type="InterPro" id="IPR015793">
    <property type="entry name" value="Pyrv_Knase_brl"/>
</dbReference>
<keyword evidence="8" id="KW-0479">Metal-binding</keyword>
<dbReference type="NCBIfam" id="TIGR01064">
    <property type="entry name" value="pyruv_kin"/>
    <property type="match status" value="1"/>
</dbReference>
<evidence type="ECO:0000256" key="3">
    <source>
        <dbReference type="ARBA" id="ARBA00004997"/>
    </source>
</evidence>
<dbReference type="InterPro" id="IPR015806">
    <property type="entry name" value="Pyrv_Knase_insert_dom_sf"/>
</dbReference>
<dbReference type="Gene3D" id="2.40.33.10">
    <property type="entry name" value="PK beta-barrel domain-like"/>
    <property type="match status" value="1"/>
</dbReference>
<evidence type="ECO:0000313" key="20">
    <source>
        <dbReference type="EMBL" id="QNL99966.1"/>
    </source>
</evidence>
<sequence length="472" mass="51266">MRKTKIVCTLGPATDNEDVLRKLMLAGMNVARLNFSHGTHEEQKKRMDMVKKLRAELGLPIAILLDTKGPEIRTRDFEGGKAELKAGDFFTLTTRDLVGDSTITSITYKDLYKDVQIGTHILIDDGLIELQVTSISGEDILCTVITGGPVSNHKGINVPDVHLNMPYLSEVDQSDILFGIEQDVDFVAASFVRSAKDVLEIRELLNANGGNNINIISKIENSEGVNHIDDIIYVSDGIMVARGDMGVEIPCEEVPVIQKMIINKVYMAGKQVITATQMLDSMIKNPRPTRAETTDVANAIYDGTSAVMLSGESAAGKYPVEAVEMMAKIAERAEAAIDYKKNFFHYERAANQNVTDAVCHAACTTAIDLNAAAVIIVTKSGVSARNISKYRPSCNIIAGTTSDKAYRQLNMSWGVTPVHLEEQNEVFTLFDHAVAAGKKQGLLQPGDKVVIGAGVPLGISGNTNMLKVQVVE</sequence>
<dbReference type="PRINTS" id="PR01050">
    <property type="entry name" value="PYRUVTKNASE"/>
</dbReference>
<keyword evidence="15 20" id="KW-0670">Pyruvate</keyword>
<accession>A0A7G9FN35</accession>
<dbReference type="InterPro" id="IPR036918">
    <property type="entry name" value="Pyrv_Knase_C_sf"/>
</dbReference>
<dbReference type="GO" id="GO:0016301">
    <property type="term" value="F:kinase activity"/>
    <property type="evidence" value="ECO:0007669"/>
    <property type="project" value="UniProtKB-KW"/>
</dbReference>
<keyword evidence="12 17" id="KW-0460">Magnesium</keyword>
<keyword evidence="7 17" id="KW-0808">Transferase</keyword>
<proteinExistence type="inferred from homology"/>
<dbReference type="SUPFAM" id="SSF51621">
    <property type="entry name" value="Phosphoenolpyruvate/pyruvate domain"/>
    <property type="match status" value="1"/>
</dbReference>
<comment type="cofactor">
    <cofactor evidence="2">
        <name>K(+)</name>
        <dbReference type="ChEBI" id="CHEBI:29103"/>
    </cofactor>
</comment>
<evidence type="ECO:0000256" key="15">
    <source>
        <dbReference type="ARBA" id="ARBA00023317"/>
    </source>
</evidence>
<dbReference type="SUPFAM" id="SSF50800">
    <property type="entry name" value="PK beta-barrel domain-like"/>
    <property type="match status" value="1"/>
</dbReference>
<evidence type="ECO:0000256" key="16">
    <source>
        <dbReference type="NCBIfam" id="TIGR01064"/>
    </source>
</evidence>
<organism evidence="20 21">
    <name type="scientific">Wujia chipingensis</name>
    <dbReference type="NCBI Taxonomy" id="2763670"/>
    <lineage>
        <taxon>Bacteria</taxon>
        <taxon>Bacillati</taxon>
        <taxon>Bacillota</taxon>
        <taxon>Clostridia</taxon>
        <taxon>Lachnospirales</taxon>
        <taxon>Lachnospiraceae</taxon>
        <taxon>Wujia</taxon>
    </lineage>
</organism>
<dbReference type="Pfam" id="PF00224">
    <property type="entry name" value="PK"/>
    <property type="match status" value="1"/>
</dbReference>
<keyword evidence="11" id="KW-0067">ATP-binding</keyword>
<dbReference type="KEGG" id="wcp:H9Q76_01235"/>
<evidence type="ECO:0000313" key="21">
    <source>
        <dbReference type="Proteomes" id="UP000515819"/>
    </source>
</evidence>
<dbReference type="RefSeq" id="WP_249321406.1">
    <property type="nucleotide sequence ID" value="NZ_CP060632.1"/>
</dbReference>
<evidence type="ECO:0000256" key="4">
    <source>
        <dbReference type="ARBA" id="ARBA00008663"/>
    </source>
</evidence>
<reference evidence="20 21" key="1">
    <citation type="submission" date="2020-08" db="EMBL/GenBank/DDBJ databases">
        <authorList>
            <person name="Liu C."/>
            <person name="Sun Q."/>
        </authorList>
    </citation>
    <scope>NUCLEOTIDE SEQUENCE [LARGE SCALE GENOMIC DNA]</scope>
    <source>
        <strain evidence="20 21">NSJ-4</strain>
    </source>
</reference>
<dbReference type="GO" id="GO:0030955">
    <property type="term" value="F:potassium ion binding"/>
    <property type="evidence" value="ECO:0007669"/>
    <property type="project" value="UniProtKB-UniRule"/>
</dbReference>
<dbReference type="SUPFAM" id="SSF52935">
    <property type="entry name" value="PK C-terminal domain-like"/>
    <property type="match status" value="1"/>
</dbReference>
<evidence type="ECO:0000256" key="6">
    <source>
        <dbReference type="ARBA" id="ARBA00018587"/>
    </source>
</evidence>
<dbReference type="NCBIfam" id="NF004978">
    <property type="entry name" value="PRK06354.1"/>
    <property type="match status" value="1"/>
</dbReference>
<evidence type="ECO:0000256" key="13">
    <source>
        <dbReference type="ARBA" id="ARBA00022958"/>
    </source>
</evidence>
<comment type="cofactor">
    <cofactor evidence="1">
        <name>Mg(2+)</name>
        <dbReference type="ChEBI" id="CHEBI:18420"/>
    </cofactor>
</comment>
<dbReference type="InterPro" id="IPR011037">
    <property type="entry name" value="Pyrv_Knase-like_insert_dom_sf"/>
</dbReference>
<evidence type="ECO:0000256" key="11">
    <source>
        <dbReference type="ARBA" id="ARBA00022840"/>
    </source>
</evidence>
<evidence type="ECO:0000256" key="9">
    <source>
        <dbReference type="ARBA" id="ARBA00022741"/>
    </source>
</evidence>
<dbReference type="PANTHER" id="PTHR11817">
    <property type="entry name" value="PYRUVATE KINASE"/>
    <property type="match status" value="1"/>
</dbReference>
<dbReference type="InterPro" id="IPR001697">
    <property type="entry name" value="Pyr_Knase"/>
</dbReference>
<dbReference type="AlphaFoldDB" id="A0A7G9FN35"/>
<evidence type="ECO:0000259" key="18">
    <source>
        <dbReference type="Pfam" id="PF00224"/>
    </source>
</evidence>
<dbReference type="EC" id="2.7.1.40" evidence="5 16"/>
<dbReference type="EMBL" id="CP060632">
    <property type="protein sequence ID" value="QNL99966.1"/>
    <property type="molecule type" value="Genomic_DNA"/>
</dbReference>
<evidence type="ECO:0000256" key="14">
    <source>
        <dbReference type="ARBA" id="ARBA00023152"/>
    </source>
</evidence>
<dbReference type="InterPro" id="IPR015813">
    <property type="entry name" value="Pyrv/PenolPyrv_kinase-like_dom"/>
</dbReference>
<evidence type="ECO:0000256" key="1">
    <source>
        <dbReference type="ARBA" id="ARBA00001946"/>
    </source>
</evidence>
<dbReference type="Pfam" id="PF02887">
    <property type="entry name" value="PK_C"/>
    <property type="match status" value="1"/>
</dbReference>
<evidence type="ECO:0000256" key="2">
    <source>
        <dbReference type="ARBA" id="ARBA00001958"/>
    </source>
</evidence>
<dbReference type="PROSITE" id="PS00110">
    <property type="entry name" value="PYRUVATE_KINASE"/>
    <property type="match status" value="1"/>
</dbReference>
<dbReference type="InterPro" id="IPR018209">
    <property type="entry name" value="Pyrv_Knase_AS"/>
</dbReference>
<dbReference type="GO" id="GO:0000287">
    <property type="term" value="F:magnesium ion binding"/>
    <property type="evidence" value="ECO:0007669"/>
    <property type="project" value="UniProtKB-UniRule"/>
</dbReference>
<protein>
    <recommendedName>
        <fullName evidence="6 16">Pyruvate kinase</fullName>
        <ecNumber evidence="5 16">2.7.1.40</ecNumber>
    </recommendedName>
</protein>
<evidence type="ECO:0000256" key="5">
    <source>
        <dbReference type="ARBA" id="ARBA00012142"/>
    </source>
</evidence>
<keyword evidence="10 17" id="KW-0418">Kinase</keyword>
<feature type="domain" description="Pyruvate kinase barrel" evidence="18">
    <location>
        <begin position="1"/>
        <end position="323"/>
    </location>
</feature>
<dbReference type="NCBIfam" id="NF004491">
    <property type="entry name" value="PRK05826.1"/>
    <property type="match status" value="1"/>
</dbReference>
<evidence type="ECO:0000256" key="10">
    <source>
        <dbReference type="ARBA" id="ARBA00022777"/>
    </source>
</evidence>
<gene>
    <name evidence="20" type="primary">pyk</name>
    <name evidence="20" type="ORF">H9Q76_01235</name>
</gene>
<feature type="domain" description="Pyruvate kinase C-terminal" evidence="19">
    <location>
        <begin position="356"/>
        <end position="468"/>
    </location>
</feature>
<evidence type="ECO:0000256" key="8">
    <source>
        <dbReference type="ARBA" id="ARBA00022723"/>
    </source>
</evidence>
<dbReference type="InterPro" id="IPR040442">
    <property type="entry name" value="Pyrv_kinase-like_dom_sf"/>
</dbReference>
<evidence type="ECO:0000256" key="17">
    <source>
        <dbReference type="RuleBase" id="RU000504"/>
    </source>
</evidence>
<dbReference type="GO" id="GO:0006950">
    <property type="term" value="P:response to stress"/>
    <property type="evidence" value="ECO:0007669"/>
    <property type="project" value="UniProtKB-ARBA"/>
</dbReference>
<dbReference type="UniPathway" id="UPA00109">
    <property type="reaction ID" value="UER00188"/>
</dbReference>
<keyword evidence="13" id="KW-0630">Potassium</keyword>
<dbReference type="GO" id="GO:0004743">
    <property type="term" value="F:pyruvate kinase activity"/>
    <property type="evidence" value="ECO:0007669"/>
    <property type="project" value="UniProtKB-UniRule"/>
</dbReference>
<dbReference type="InterPro" id="IPR015795">
    <property type="entry name" value="Pyrv_Knase_C"/>
</dbReference>
<comment type="similarity">
    <text evidence="4 17">Belongs to the pyruvate kinase family.</text>
</comment>
<keyword evidence="14 17" id="KW-0324">Glycolysis</keyword>
<evidence type="ECO:0000259" key="19">
    <source>
        <dbReference type="Pfam" id="PF02887"/>
    </source>
</evidence>
<dbReference type="FunFam" id="2.40.33.10:FF:000001">
    <property type="entry name" value="Pyruvate kinase"/>
    <property type="match status" value="1"/>
</dbReference>
<keyword evidence="9" id="KW-0547">Nucleotide-binding</keyword>
<dbReference type="FunFam" id="3.20.20.60:FF:000001">
    <property type="entry name" value="Pyruvate kinase"/>
    <property type="match status" value="1"/>
</dbReference>
<name>A0A7G9FN35_9FIRM</name>
<evidence type="ECO:0000256" key="12">
    <source>
        <dbReference type="ARBA" id="ARBA00022842"/>
    </source>
</evidence>
<comment type="catalytic activity">
    <reaction evidence="17">
        <text>pyruvate + ATP = phosphoenolpyruvate + ADP + H(+)</text>
        <dbReference type="Rhea" id="RHEA:18157"/>
        <dbReference type="ChEBI" id="CHEBI:15361"/>
        <dbReference type="ChEBI" id="CHEBI:15378"/>
        <dbReference type="ChEBI" id="CHEBI:30616"/>
        <dbReference type="ChEBI" id="CHEBI:58702"/>
        <dbReference type="ChEBI" id="CHEBI:456216"/>
        <dbReference type="EC" id="2.7.1.40"/>
    </reaction>
</comment>
<dbReference type="Gene3D" id="3.20.20.60">
    <property type="entry name" value="Phosphoenolpyruvate-binding domains"/>
    <property type="match status" value="1"/>
</dbReference>
<dbReference type="Gene3D" id="3.40.1380.20">
    <property type="entry name" value="Pyruvate kinase, C-terminal domain"/>
    <property type="match status" value="1"/>
</dbReference>
<evidence type="ECO:0000256" key="7">
    <source>
        <dbReference type="ARBA" id="ARBA00022679"/>
    </source>
</evidence>
<dbReference type="GO" id="GO:0005524">
    <property type="term" value="F:ATP binding"/>
    <property type="evidence" value="ECO:0007669"/>
    <property type="project" value="UniProtKB-KW"/>
</dbReference>
<dbReference type="Proteomes" id="UP000515819">
    <property type="component" value="Chromosome"/>
</dbReference>
<comment type="pathway">
    <text evidence="3 17">Carbohydrate degradation; glycolysis; pyruvate from D-glyceraldehyde 3-phosphate: step 5/5.</text>
</comment>